<dbReference type="PANTHER" id="PTHR42776">
    <property type="entry name" value="SERINE PEPTIDASE S9 FAMILY MEMBER"/>
    <property type="match status" value="1"/>
</dbReference>
<keyword evidence="3" id="KW-0378">Hydrolase</keyword>
<dbReference type="Proteomes" id="UP001163105">
    <property type="component" value="Unassembled WGS sequence"/>
</dbReference>
<evidence type="ECO:0000256" key="3">
    <source>
        <dbReference type="ARBA" id="ARBA00022801"/>
    </source>
</evidence>
<sequence>MARRFLSRRDGSSEDGADITLEQAQQDALVQRVMRRPDDDKTLDFCVIPHISDRDMENLERMMRRHFECDELTIVRAQDSCHPILMYFWAQRRRLSPFKHDIHPILFRHPATNGVLLVDSGQPPPFDPRQATQGEYPGRASPASPPSHAMSASTPKPLTAEALLGAPRRSAAVPNDDGTLALYTQSTHSFADGGSTRAEVRVMDLGIRSSALFSDDDKVHDAVWIPGARDQILYLVSADRGSTHVFAGSARNDSMEHHLVAEIEAPVRNLKLAGLSGDKVAFVVTGLADDAGSLFNEESEDKRSSGRIFDTSHVHVWNAFYKPHRYALWYSVLVPSDGKWKLAGTLHNAIPNVPLEAPFGMYNTYDPLDNFDICERGIAFTARDFTRTWADAESVSFPYFLPLDSFSAPPSQHPRRINVPPKYGPGASTNVRIAPGGLAFGFLHEDNADPANARLFISSLEGKSSFGEGALITEVEEVGRDPISNFEFAGCASSLVVQRQHHGRDVLVRVELGTGTEHRPLFTGGSVKAFHPLHAGNPDTLLVSSSSFVESSLWQLVSADASSNPIVVSSLAGCGAEWGLSPDMATEFWYEAADGMQVQSWMVTPPDFDKRVNDEWAGVAFDDLLRLIDHIERSMPWLDTTKAVIAGASYSAYLISWMMGHEVITKFKGIVWHSGRFDMPVSLLQADLPKQDANFAGTPYFWENEAGVEKFNPASADRVRNWARAPPTLVVHGQKDYRCPWLDGLATFKVLQRLGVRSRFLTFPDEGHWILGKENARLWLQTILEWMDRCVNGEIRCEDAIPSIPPSGSKAAV</sequence>
<dbReference type="Gene3D" id="3.40.50.1820">
    <property type="entry name" value="alpha/beta hydrolase"/>
    <property type="match status" value="1"/>
</dbReference>
<dbReference type="Pfam" id="PF00326">
    <property type="entry name" value="Peptidase_S9"/>
    <property type="match status" value="1"/>
</dbReference>
<feature type="region of interest" description="Disordered" evidence="5">
    <location>
        <begin position="119"/>
        <end position="154"/>
    </location>
</feature>
<reference evidence="7" key="1">
    <citation type="submission" date="2023-01" db="EMBL/GenBank/DDBJ databases">
        <title>The growth and conidiation of Purpureocillium lavendulum are regulated by nitrogen source and histone H3K14 acetylation.</title>
        <authorList>
            <person name="Tang P."/>
            <person name="Han J."/>
            <person name="Zhang C."/>
            <person name="Tang P."/>
            <person name="Qi F."/>
            <person name="Zhang K."/>
            <person name="Liang L."/>
        </authorList>
    </citation>
    <scope>NUCLEOTIDE SEQUENCE</scope>
    <source>
        <strain evidence="7">YMF1.00683</strain>
    </source>
</reference>
<dbReference type="SUPFAM" id="SSF53474">
    <property type="entry name" value="alpha/beta-Hydrolases"/>
    <property type="match status" value="1"/>
</dbReference>
<accession>A0AB34G620</accession>
<evidence type="ECO:0000256" key="5">
    <source>
        <dbReference type="SAM" id="MobiDB-lite"/>
    </source>
</evidence>
<feature type="compositionally biased region" description="Low complexity" evidence="5">
    <location>
        <begin position="140"/>
        <end position="154"/>
    </location>
</feature>
<evidence type="ECO:0000256" key="2">
    <source>
        <dbReference type="ARBA" id="ARBA00022729"/>
    </source>
</evidence>
<keyword evidence="8" id="KW-1185">Reference proteome</keyword>
<organism evidence="7 8">
    <name type="scientific">Purpureocillium lavendulum</name>
    <dbReference type="NCBI Taxonomy" id="1247861"/>
    <lineage>
        <taxon>Eukaryota</taxon>
        <taxon>Fungi</taxon>
        <taxon>Dikarya</taxon>
        <taxon>Ascomycota</taxon>
        <taxon>Pezizomycotina</taxon>
        <taxon>Sordariomycetes</taxon>
        <taxon>Hypocreomycetidae</taxon>
        <taxon>Hypocreales</taxon>
        <taxon>Ophiocordycipitaceae</taxon>
        <taxon>Purpureocillium</taxon>
    </lineage>
</organism>
<dbReference type="InterPro" id="IPR029058">
    <property type="entry name" value="AB_hydrolase_fold"/>
</dbReference>
<dbReference type="InterPro" id="IPR001375">
    <property type="entry name" value="Peptidase_S9_cat"/>
</dbReference>
<evidence type="ECO:0000313" key="8">
    <source>
        <dbReference type="Proteomes" id="UP001163105"/>
    </source>
</evidence>
<evidence type="ECO:0000259" key="6">
    <source>
        <dbReference type="Pfam" id="PF00326"/>
    </source>
</evidence>
<comment type="similarity">
    <text evidence="1">Belongs to the peptidase S9C family.</text>
</comment>
<comment type="caution">
    <text evidence="7">The sequence shown here is derived from an EMBL/GenBank/DDBJ whole genome shotgun (WGS) entry which is preliminary data.</text>
</comment>
<dbReference type="AlphaFoldDB" id="A0AB34G620"/>
<dbReference type="GO" id="GO:0006508">
    <property type="term" value="P:proteolysis"/>
    <property type="evidence" value="ECO:0007669"/>
    <property type="project" value="InterPro"/>
</dbReference>
<gene>
    <name evidence="7" type="ORF">O9K51_01628</name>
</gene>
<dbReference type="GO" id="GO:0004252">
    <property type="term" value="F:serine-type endopeptidase activity"/>
    <property type="evidence" value="ECO:0007669"/>
    <property type="project" value="TreeGrafter"/>
</dbReference>
<evidence type="ECO:0000256" key="1">
    <source>
        <dbReference type="ARBA" id="ARBA00010040"/>
    </source>
</evidence>
<dbReference type="PANTHER" id="PTHR42776:SF13">
    <property type="entry name" value="DIPEPTIDYL-PEPTIDASE 5"/>
    <property type="match status" value="1"/>
</dbReference>
<evidence type="ECO:0000256" key="4">
    <source>
        <dbReference type="ARBA" id="ARBA00032829"/>
    </source>
</evidence>
<evidence type="ECO:0000313" key="7">
    <source>
        <dbReference type="EMBL" id="KAJ6446855.1"/>
    </source>
</evidence>
<dbReference type="EMBL" id="JAQHRD010000001">
    <property type="protein sequence ID" value="KAJ6446855.1"/>
    <property type="molecule type" value="Genomic_DNA"/>
</dbReference>
<proteinExistence type="inferred from homology"/>
<keyword evidence="2" id="KW-0732">Signal</keyword>
<protein>
    <recommendedName>
        <fullName evidence="4">Dipeptidyl-peptidase V</fullName>
    </recommendedName>
</protein>
<feature type="domain" description="Peptidase S9 prolyl oligopeptidase catalytic" evidence="6">
    <location>
        <begin position="607"/>
        <end position="793"/>
    </location>
</feature>
<name>A0AB34G620_9HYPO</name>